<dbReference type="RefSeq" id="WP_007092553.1">
    <property type="nucleotide sequence ID" value="NZ_FTON01000007.1"/>
</dbReference>
<dbReference type="EMBL" id="CP004388">
    <property type="protein sequence ID" value="AJD52964.1"/>
    <property type="molecule type" value="Genomic_DNA"/>
</dbReference>
<feature type="domain" description="ATP-grasp" evidence="4">
    <location>
        <begin position="142"/>
        <end position="350"/>
    </location>
</feature>
<accession>A0AB72UG01</accession>
<keyword evidence="2 5" id="KW-0436">Ligase</keyword>
<dbReference type="PROSITE" id="PS50975">
    <property type="entry name" value="ATP_GRASP"/>
    <property type="match status" value="1"/>
</dbReference>
<dbReference type="KEGG" id="txi:TH3_14260"/>
<name>A0AB72UG01_9PROT</name>
<dbReference type="GO" id="GO:0046872">
    <property type="term" value="F:metal ion binding"/>
    <property type="evidence" value="ECO:0007669"/>
    <property type="project" value="InterPro"/>
</dbReference>
<evidence type="ECO:0000313" key="6">
    <source>
        <dbReference type="Proteomes" id="UP000007127"/>
    </source>
</evidence>
<evidence type="ECO:0000256" key="1">
    <source>
        <dbReference type="ARBA" id="ARBA00010871"/>
    </source>
</evidence>
<reference evidence="5 6" key="1">
    <citation type="journal article" date="2012" name="J. Bacteriol.">
        <title>Genome sequence of Thalassospira xiamenensis type strain M-5.</title>
        <authorList>
            <person name="Lai Q."/>
            <person name="Shao Z."/>
        </authorList>
    </citation>
    <scope>NUCLEOTIDE SEQUENCE [LARGE SCALE GENOMIC DNA]</scope>
    <source>
        <strain evidence="5 6">M-5</strain>
    </source>
</reference>
<protein>
    <submittedName>
        <fullName evidence="5">D-alanine--D-alanine ligase</fullName>
    </submittedName>
</protein>
<keyword evidence="3" id="KW-0547">Nucleotide-binding</keyword>
<sequence length="369" mass="41086">MVHPVPQIVGQLMKLAKEEGPEVRLSLIAYVTGFDRIADVQEHPIITEFFSDGEVSDLLWAIRSVVSYCELFQNEADFFDFVSKIGGLDLPNEKHITYSTVSPIRARAASATIPLFCAANSIATCTIDPYGLALTQNKFHVVTLLRQFGLPVPDSWLFSSSSGWLNGLKPSVGQKVIAKPVYESASIGIDDQSVFCWNEDEEVFLKKRSYELRQPLMVQAFVPGQEVEVPVIGAQDAVSLPPCSVVLDGKINLADQYLTFETVFNDAYEYKDFTQLEPELAQKISVTASTAHILLTLDGISRVDFRISDTGLYYITDLNAVPHLTRHGAVAHSFQFMGFPYEAMIACLVGVGLRRRNNLHKRPNFDWGE</sequence>
<comment type="similarity">
    <text evidence="1">Belongs to the D-alanine--D-alanine ligase family.</text>
</comment>
<gene>
    <name evidence="5" type="ORF">TH3_14260</name>
</gene>
<evidence type="ECO:0000313" key="5">
    <source>
        <dbReference type="EMBL" id="AJD52964.1"/>
    </source>
</evidence>
<dbReference type="Gene3D" id="3.30.470.20">
    <property type="entry name" value="ATP-grasp fold, B domain"/>
    <property type="match status" value="1"/>
</dbReference>
<dbReference type="Proteomes" id="UP000007127">
    <property type="component" value="Chromosome"/>
</dbReference>
<keyword evidence="3" id="KW-0067">ATP-binding</keyword>
<evidence type="ECO:0000259" key="4">
    <source>
        <dbReference type="PROSITE" id="PS50975"/>
    </source>
</evidence>
<dbReference type="GO" id="GO:0008716">
    <property type="term" value="F:D-alanine-D-alanine ligase activity"/>
    <property type="evidence" value="ECO:0007669"/>
    <property type="project" value="InterPro"/>
</dbReference>
<dbReference type="AlphaFoldDB" id="A0AB72UG01"/>
<proteinExistence type="inferred from homology"/>
<dbReference type="SUPFAM" id="SSF56059">
    <property type="entry name" value="Glutathione synthetase ATP-binding domain-like"/>
    <property type="match status" value="1"/>
</dbReference>
<organism evidence="5 6">
    <name type="scientific">Thalassospira xiamenensis M-5 = DSM 17429</name>
    <dbReference type="NCBI Taxonomy" id="1123366"/>
    <lineage>
        <taxon>Bacteria</taxon>
        <taxon>Pseudomonadati</taxon>
        <taxon>Pseudomonadota</taxon>
        <taxon>Alphaproteobacteria</taxon>
        <taxon>Rhodospirillales</taxon>
        <taxon>Thalassospiraceae</taxon>
        <taxon>Thalassospira</taxon>
    </lineage>
</organism>
<dbReference type="InterPro" id="IPR013815">
    <property type="entry name" value="ATP_grasp_subdomain_1"/>
</dbReference>
<dbReference type="GO" id="GO:0005524">
    <property type="term" value="F:ATP binding"/>
    <property type="evidence" value="ECO:0007669"/>
    <property type="project" value="UniProtKB-UniRule"/>
</dbReference>
<dbReference type="PANTHER" id="PTHR23132:SF23">
    <property type="entry name" value="D-ALANINE--D-ALANINE LIGASE B"/>
    <property type="match status" value="1"/>
</dbReference>
<dbReference type="PANTHER" id="PTHR23132">
    <property type="entry name" value="D-ALANINE--D-ALANINE LIGASE"/>
    <property type="match status" value="1"/>
</dbReference>
<dbReference type="Gene3D" id="3.30.1490.20">
    <property type="entry name" value="ATP-grasp fold, A domain"/>
    <property type="match status" value="1"/>
</dbReference>
<dbReference type="InterPro" id="IPR011761">
    <property type="entry name" value="ATP-grasp"/>
</dbReference>
<evidence type="ECO:0000256" key="3">
    <source>
        <dbReference type="PROSITE-ProRule" id="PRU00409"/>
    </source>
</evidence>
<dbReference type="Pfam" id="PF07478">
    <property type="entry name" value="Dala_Dala_lig_C"/>
    <property type="match status" value="1"/>
</dbReference>
<dbReference type="InterPro" id="IPR011095">
    <property type="entry name" value="Dala_Dala_lig_C"/>
</dbReference>
<evidence type="ECO:0000256" key="2">
    <source>
        <dbReference type="ARBA" id="ARBA00022598"/>
    </source>
</evidence>